<dbReference type="InterPro" id="IPR018551">
    <property type="entry name" value="DUF2007"/>
</dbReference>
<dbReference type="Pfam" id="PF09413">
    <property type="entry name" value="DUF2007"/>
    <property type="match status" value="1"/>
</dbReference>
<name>A0ABV6ZYY6_9PROT</name>
<evidence type="ECO:0000313" key="2">
    <source>
        <dbReference type="EMBL" id="MFC2926577.1"/>
    </source>
</evidence>
<dbReference type="Proteomes" id="UP001595379">
    <property type="component" value="Unassembled WGS sequence"/>
</dbReference>
<accession>A0ABV6ZYY6</accession>
<feature type="domain" description="DUF2007" evidence="1">
    <location>
        <begin position="1"/>
        <end position="66"/>
    </location>
</feature>
<evidence type="ECO:0000313" key="3">
    <source>
        <dbReference type="Proteomes" id="UP001595379"/>
    </source>
</evidence>
<gene>
    <name evidence="2" type="ORF">ACFOOR_10710</name>
</gene>
<keyword evidence="3" id="KW-1185">Reference proteome</keyword>
<dbReference type="RefSeq" id="WP_343164361.1">
    <property type="nucleotide sequence ID" value="NZ_JBHRSV010000019.1"/>
</dbReference>
<dbReference type="InterPro" id="IPR011322">
    <property type="entry name" value="N-reg_PII-like_a/b"/>
</dbReference>
<dbReference type="EMBL" id="JBHRSV010000019">
    <property type="protein sequence ID" value="MFC2926577.1"/>
    <property type="molecule type" value="Genomic_DNA"/>
</dbReference>
<dbReference type="SUPFAM" id="SSF54913">
    <property type="entry name" value="GlnB-like"/>
    <property type="match status" value="1"/>
</dbReference>
<evidence type="ECO:0000259" key="1">
    <source>
        <dbReference type="Pfam" id="PF09413"/>
    </source>
</evidence>
<comment type="caution">
    <text evidence="2">The sequence shown here is derived from an EMBL/GenBank/DDBJ whole genome shotgun (WGS) entry which is preliminary data.</text>
</comment>
<dbReference type="Gene3D" id="3.30.70.790">
    <property type="entry name" value="UreE, C-terminal domain"/>
    <property type="match status" value="1"/>
</dbReference>
<protein>
    <submittedName>
        <fullName evidence="2">DUF2007 domain-containing protein</fullName>
    </submittedName>
</protein>
<proteinExistence type="predicted"/>
<organism evidence="2 3">
    <name type="scientific">Hyphobacterium vulgare</name>
    <dbReference type="NCBI Taxonomy" id="1736751"/>
    <lineage>
        <taxon>Bacteria</taxon>
        <taxon>Pseudomonadati</taxon>
        <taxon>Pseudomonadota</taxon>
        <taxon>Alphaproteobacteria</taxon>
        <taxon>Maricaulales</taxon>
        <taxon>Maricaulaceae</taxon>
        <taxon>Hyphobacterium</taxon>
    </lineage>
</organism>
<sequence length="76" mass="8350">MIEVHRTNDPVEMSFAQAVLKEAGIAGFVTDDQTSSLYGGSLKQLRPRLLVADDDADEARQLLEEAFAEIAKGDRE</sequence>
<reference evidence="3" key="1">
    <citation type="journal article" date="2019" name="Int. J. Syst. Evol. Microbiol.">
        <title>The Global Catalogue of Microorganisms (GCM) 10K type strain sequencing project: providing services to taxonomists for standard genome sequencing and annotation.</title>
        <authorList>
            <consortium name="The Broad Institute Genomics Platform"/>
            <consortium name="The Broad Institute Genome Sequencing Center for Infectious Disease"/>
            <person name="Wu L."/>
            <person name="Ma J."/>
        </authorList>
    </citation>
    <scope>NUCLEOTIDE SEQUENCE [LARGE SCALE GENOMIC DNA]</scope>
    <source>
        <strain evidence="3">KCTC 52487</strain>
    </source>
</reference>